<organism evidence="10 11">
    <name type="scientific">Methylorubrum suomiense</name>
    <dbReference type="NCBI Taxonomy" id="144191"/>
    <lineage>
        <taxon>Bacteria</taxon>
        <taxon>Pseudomonadati</taxon>
        <taxon>Pseudomonadota</taxon>
        <taxon>Alphaproteobacteria</taxon>
        <taxon>Hyphomicrobiales</taxon>
        <taxon>Methylobacteriaceae</taxon>
        <taxon>Methylorubrum</taxon>
    </lineage>
</organism>
<feature type="transmembrane region" description="Helical" evidence="8">
    <location>
        <begin position="435"/>
        <end position="455"/>
    </location>
</feature>
<feature type="transmembrane region" description="Helical" evidence="8">
    <location>
        <begin position="342"/>
        <end position="364"/>
    </location>
</feature>
<feature type="transmembrane region" description="Helical" evidence="8">
    <location>
        <begin position="90"/>
        <end position="112"/>
    </location>
</feature>
<keyword evidence="5 8" id="KW-1133">Transmembrane helix</keyword>
<evidence type="ECO:0000256" key="7">
    <source>
        <dbReference type="SAM" id="MobiDB-lite"/>
    </source>
</evidence>
<evidence type="ECO:0000259" key="9">
    <source>
        <dbReference type="PROSITE" id="PS50850"/>
    </source>
</evidence>
<dbReference type="PANTHER" id="PTHR43045">
    <property type="entry name" value="SHIKIMATE TRANSPORTER"/>
    <property type="match status" value="1"/>
</dbReference>
<evidence type="ECO:0000256" key="4">
    <source>
        <dbReference type="ARBA" id="ARBA00022692"/>
    </source>
</evidence>
<keyword evidence="11" id="KW-1185">Reference proteome</keyword>
<evidence type="ECO:0000256" key="5">
    <source>
        <dbReference type="ARBA" id="ARBA00022989"/>
    </source>
</evidence>
<dbReference type="InterPro" id="IPR020846">
    <property type="entry name" value="MFS_dom"/>
</dbReference>
<comment type="caution">
    <text evidence="10">The sequence shown here is derived from an EMBL/GenBank/DDBJ whole genome shotgun (WGS) entry which is preliminary data.</text>
</comment>
<dbReference type="InterPro" id="IPR011701">
    <property type="entry name" value="MFS"/>
</dbReference>
<keyword evidence="3" id="KW-1003">Cell membrane</keyword>
<feature type="transmembrane region" description="Helical" evidence="8">
    <location>
        <begin position="409"/>
        <end position="429"/>
    </location>
</feature>
<evidence type="ECO:0000256" key="1">
    <source>
        <dbReference type="ARBA" id="ARBA00004651"/>
    </source>
</evidence>
<dbReference type="EMBL" id="BPRE01000006">
    <property type="protein sequence ID" value="GJE75712.1"/>
    <property type="molecule type" value="Genomic_DNA"/>
</dbReference>
<dbReference type="PROSITE" id="PS50850">
    <property type="entry name" value="MFS"/>
    <property type="match status" value="1"/>
</dbReference>
<gene>
    <name evidence="10" type="primary">yhjE_1</name>
    <name evidence="10" type="ORF">BGCPKDLD_2299</name>
</gene>
<evidence type="ECO:0000256" key="3">
    <source>
        <dbReference type="ARBA" id="ARBA00022475"/>
    </source>
</evidence>
<keyword evidence="6 8" id="KW-0472">Membrane</keyword>
<feature type="region of interest" description="Disordered" evidence="7">
    <location>
        <begin position="1"/>
        <end position="30"/>
    </location>
</feature>
<reference evidence="10" key="2">
    <citation type="submission" date="2021-08" db="EMBL/GenBank/DDBJ databases">
        <authorList>
            <person name="Tani A."/>
            <person name="Ola A."/>
            <person name="Ogura Y."/>
            <person name="Katsura K."/>
            <person name="Hayashi T."/>
        </authorList>
    </citation>
    <scope>NUCLEOTIDE SEQUENCE</scope>
    <source>
        <strain evidence="10">DSM 14458</strain>
    </source>
</reference>
<reference evidence="10" key="1">
    <citation type="journal article" date="2021" name="Front. Microbiol.">
        <title>Comprehensive Comparative Genomics and Phenotyping of Methylobacterium Species.</title>
        <authorList>
            <person name="Alessa O."/>
            <person name="Ogura Y."/>
            <person name="Fujitani Y."/>
            <person name="Takami H."/>
            <person name="Hayashi T."/>
            <person name="Sahin N."/>
            <person name="Tani A."/>
        </authorList>
    </citation>
    <scope>NUCLEOTIDE SEQUENCE</scope>
    <source>
        <strain evidence="10">DSM 14458</strain>
    </source>
</reference>
<feature type="transmembrane region" description="Helical" evidence="8">
    <location>
        <begin position="191"/>
        <end position="213"/>
    </location>
</feature>
<name>A0ABQ4UYD6_9HYPH</name>
<evidence type="ECO:0000256" key="6">
    <source>
        <dbReference type="ARBA" id="ARBA00023136"/>
    </source>
</evidence>
<dbReference type="InterPro" id="IPR005829">
    <property type="entry name" value="Sugar_transporter_CS"/>
</dbReference>
<feature type="transmembrane region" description="Helical" evidence="8">
    <location>
        <begin position="124"/>
        <end position="144"/>
    </location>
</feature>
<dbReference type="InterPro" id="IPR036259">
    <property type="entry name" value="MFS_trans_sf"/>
</dbReference>
<feature type="transmembrane region" description="Helical" evidence="8">
    <location>
        <begin position="156"/>
        <end position="179"/>
    </location>
</feature>
<dbReference type="PANTHER" id="PTHR43045:SF2">
    <property type="entry name" value="INNER MEMBRANE METABOLITE TRANSPORT PROTEIN YHJE"/>
    <property type="match status" value="1"/>
</dbReference>
<keyword evidence="2" id="KW-0813">Transport</keyword>
<sequence>MNTEDGRGHSMREASRLPAMTTEPATANSRPLERDAQVAMSHHDVSPNDIALGVVIGRASEYFDFFVFGIASVLVFPKVFFPFADPLTGTLYSFAIFALAFITRPIGSILFMRIHARYGRGVKLTSALFLLGGSTAAVSFLPSYNSIGQVSIELLAFLRILQGLALGGAWDGLASLLALNAPRERRGWYAMIPQLGAPIGFMVSSALFSFFVVNLTTDDFLDWGWRFPFFCAFTINVVALFARLRLIATPEFTRLLDKGHLQPVGIVDLARHHALDVWIGAFVPLASFALFHLVTIFPIAWNTLHSDRSAGDFLMVQFSGAIICAGAVAASGLIADQIGRRNILIITAGLIAAFAFGSILAPLIFGENAIGQTIYVNIGFMLLGLSYGQTAGAVTSRLGTRYRYTGAALTSDLAWLFGAGFAPLVVLYLSNEYGLAVVGVYLLSGALATLLALSLDRSEMRQM</sequence>
<feature type="transmembrane region" description="Helical" evidence="8">
    <location>
        <begin position="225"/>
        <end position="244"/>
    </location>
</feature>
<evidence type="ECO:0000256" key="2">
    <source>
        <dbReference type="ARBA" id="ARBA00022448"/>
    </source>
</evidence>
<accession>A0ABQ4UYD6</accession>
<protein>
    <submittedName>
        <fullName evidence="10">Inner membrane metabolite transport protein YhjE</fullName>
    </submittedName>
</protein>
<feature type="transmembrane region" description="Helical" evidence="8">
    <location>
        <begin position="65"/>
        <end position="84"/>
    </location>
</feature>
<evidence type="ECO:0000313" key="10">
    <source>
        <dbReference type="EMBL" id="GJE75712.1"/>
    </source>
</evidence>
<feature type="domain" description="Major facilitator superfamily (MFS) profile" evidence="9">
    <location>
        <begin position="50"/>
        <end position="457"/>
    </location>
</feature>
<keyword evidence="4 8" id="KW-0812">Transmembrane</keyword>
<feature type="transmembrane region" description="Helical" evidence="8">
    <location>
        <begin position="277"/>
        <end position="301"/>
    </location>
</feature>
<proteinExistence type="predicted"/>
<comment type="subcellular location">
    <subcellularLocation>
        <location evidence="1">Cell membrane</location>
        <topology evidence="1">Multi-pass membrane protein</topology>
    </subcellularLocation>
</comment>
<evidence type="ECO:0000256" key="8">
    <source>
        <dbReference type="SAM" id="Phobius"/>
    </source>
</evidence>
<evidence type="ECO:0000313" key="11">
    <source>
        <dbReference type="Proteomes" id="UP001055093"/>
    </source>
</evidence>
<dbReference type="SUPFAM" id="SSF103473">
    <property type="entry name" value="MFS general substrate transporter"/>
    <property type="match status" value="1"/>
</dbReference>
<feature type="compositionally biased region" description="Basic and acidic residues" evidence="7">
    <location>
        <begin position="1"/>
        <end position="15"/>
    </location>
</feature>
<dbReference type="Gene3D" id="1.20.1250.20">
    <property type="entry name" value="MFS general substrate transporter like domains"/>
    <property type="match status" value="1"/>
</dbReference>
<feature type="transmembrane region" description="Helical" evidence="8">
    <location>
        <begin position="370"/>
        <end position="388"/>
    </location>
</feature>
<feature type="transmembrane region" description="Helical" evidence="8">
    <location>
        <begin position="313"/>
        <end position="335"/>
    </location>
</feature>
<dbReference type="Pfam" id="PF07690">
    <property type="entry name" value="MFS_1"/>
    <property type="match status" value="1"/>
</dbReference>
<dbReference type="PROSITE" id="PS00216">
    <property type="entry name" value="SUGAR_TRANSPORT_1"/>
    <property type="match status" value="1"/>
</dbReference>
<dbReference type="Proteomes" id="UP001055093">
    <property type="component" value="Unassembled WGS sequence"/>
</dbReference>